<sequence length="275" mass="31892">MDNKVKSLCAEDDAEFTALKKVINRKIGFNCDQYKISHFKRRIDIRLRATKCSGYSNYAEYLKNNPKEVDALTDTLTVNVTEFFRNQETYQALEDEVLPAIISSKRNKSINIWSAGCSIGVEAYSVAMLLHKFLGNDFRRYRIKIIGTDIDKKSLKKAEDGIYGASEIKNLTDVFLGKYFICGENEYQVIDEIKNMTTFQHHDLISGEDFRDFDLILCRNVTIYFERDLQEKLYSKFYNALNKDGFFVIGKTETLVGPSKDLFVPFNIKERIYSR</sequence>
<dbReference type="InterPro" id="IPR036804">
    <property type="entry name" value="CheR_N_sf"/>
</dbReference>
<comment type="catalytic activity">
    <reaction evidence="1">
        <text>L-glutamyl-[protein] + S-adenosyl-L-methionine = [protein]-L-glutamate 5-O-methyl ester + S-adenosyl-L-homocysteine</text>
        <dbReference type="Rhea" id="RHEA:24452"/>
        <dbReference type="Rhea" id="RHEA-COMP:10208"/>
        <dbReference type="Rhea" id="RHEA-COMP:10311"/>
        <dbReference type="ChEBI" id="CHEBI:29973"/>
        <dbReference type="ChEBI" id="CHEBI:57856"/>
        <dbReference type="ChEBI" id="CHEBI:59789"/>
        <dbReference type="ChEBI" id="CHEBI:82795"/>
        <dbReference type="EC" id="2.1.1.80"/>
    </reaction>
</comment>
<evidence type="ECO:0000259" key="6">
    <source>
        <dbReference type="PROSITE" id="PS50123"/>
    </source>
</evidence>
<keyword evidence="5" id="KW-0949">S-adenosyl-L-methionine</keyword>
<evidence type="ECO:0000256" key="4">
    <source>
        <dbReference type="ARBA" id="ARBA00022679"/>
    </source>
</evidence>
<dbReference type="GeneID" id="10822188"/>
<dbReference type="Pfam" id="PF01739">
    <property type="entry name" value="CheR"/>
    <property type="match status" value="1"/>
</dbReference>
<dbReference type="SUPFAM" id="SSF47757">
    <property type="entry name" value="Chemotaxis receptor methyltransferase CheR, N-terminal domain"/>
    <property type="match status" value="1"/>
</dbReference>
<dbReference type="SUPFAM" id="SSF53335">
    <property type="entry name" value="S-adenosyl-L-methionine-dependent methyltransferases"/>
    <property type="match status" value="1"/>
</dbReference>
<dbReference type="Gene3D" id="1.10.155.10">
    <property type="entry name" value="Chemotaxis receptor methyltransferase CheR, N-terminal domain"/>
    <property type="match status" value="1"/>
</dbReference>
<dbReference type="InterPro" id="IPR000780">
    <property type="entry name" value="CheR_MeTrfase"/>
</dbReference>
<keyword evidence="4 7" id="KW-0808">Transferase</keyword>
<reference evidence="7" key="1">
    <citation type="submission" date="2010-07" db="EMBL/GenBank/DDBJ databases">
        <title>The complete genome of Methanosalsum zhilinae DSM 4017.</title>
        <authorList>
            <consortium name="US DOE Joint Genome Institute (JGI-PGF)"/>
            <person name="Lucas S."/>
            <person name="Copeland A."/>
            <person name="Lapidus A."/>
            <person name="Glavina del Rio T."/>
            <person name="Dalin E."/>
            <person name="Tice H."/>
            <person name="Bruce D."/>
            <person name="Goodwin L."/>
            <person name="Pitluck S."/>
            <person name="Kyrpides N."/>
            <person name="Mavromatis K."/>
            <person name="Ovchinnikova G."/>
            <person name="Daligault H."/>
            <person name="Detter J.C."/>
            <person name="Han C."/>
            <person name="Tapia R."/>
            <person name="Larimer F."/>
            <person name="Land M."/>
            <person name="Hauser L."/>
            <person name="Markowitz V."/>
            <person name="Cheng J.-F."/>
            <person name="Hugenholtz P."/>
            <person name="Woyke T."/>
            <person name="Wu D."/>
            <person name="Spring S."/>
            <person name="Schueler E."/>
            <person name="Brambilla E."/>
            <person name="Klenk H.-P."/>
            <person name="Eisen J.A."/>
        </authorList>
    </citation>
    <scope>NUCLEOTIDE SEQUENCE</scope>
    <source>
        <strain evidence="7">DSM 4017</strain>
    </source>
</reference>
<keyword evidence="3 7" id="KW-0489">Methyltransferase</keyword>
<feature type="domain" description="CheR-type methyltransferase" evidence="6">
    <location>
        <begin position="13"/>
        <end position="275"/>
    </location>
</feature>
<proteinExistence type="predicted"/>
<protein>
    <recommendedName>
        <fullName evidence="2">protein-glutamate O-methyltransferase</fullName>
        <ecNumber evidence="2">2.1.1.80</ecNumber>
    </recommendedName>
</protein>
<dbReference type="STRING" id="679901.Mzhil_0579"/>
<dbReference type="InterPro" id="IPR022642">
    <property type="entry name" value="CheR_C"/>
</dbReference>
<dbReference type="EMBL" id="CP002101">
    <property type="protein sequence ID" value="AEH60446.1"/>
    <property type="molecule type" value="Genomic_DNA"/>
</dbReference>
<dbReference type="OrthoDB" id="10657at2157"/>
<accession>F7XQE5</accession>
<dbReference type="HOGENOM" id="CLU_025854_1_1_2"/>
<dbReference type="PROSITE" id="PS50123">
    <property type="entry name" value="CHER"/>
    <property type="match status" value="1"/>
</dbReference>
<evidence type="ECO:0000256" key="1">
    <source>
        <dbReference type="ARBA" id="ARBA00001541"/>
    </source>
</evidence>
<dbReference type="RefSeq" id="WP_013897885.1">
    <property type="nucleotide sequence ID" value="NC_015676.1"/>
</dbReference>
<dbReference type="InterPro" id="IPR029063">
    <property type="entry name" value="SAM-dependent_MTases_sf"/>
</dbReference>
<dbReference type="PRINTS" id="PR00996">
    <property type="entry name" value="CHERMTFRASE"/>
</dbReference>
<dbReference type="Proteomes" id="UP000006622">
    <property type="component" value="Chromosome"/>
</dbReference>
<evidence type="ECO:0000256" key="3">
    <source>
        <dbReference type="ARBA" id="ARBA00022603"/>
    </source>
</evidence>
<dbReference type="Pfam" id="PF03705">
    <property type="entry name" value="CheR_N"/>
    <property type="match status" value="1"/>
</dbReference>
<gene>
    <name evidence="7" type="ordered locus">Mzhil_0579</name>
</gene>
<dbReference type="PANTHER" id="PTHR24422:SF10">
    <property type="entry name" value="CHEMOTAXIS PROTEIN METHYLTRANSFERASE 2"/>
    <property type="match status" value="1"/>
</dbReference>
<dbReference type="InterPro" id="IPR022641">
    <property type="entry name" value="CheR_N"/>
</dbReference>
<dbReference type="SMART" id="SM00138">
    <property type="entry name" value="MeTrc"/>
    <property type="match status" value="1"/>
</dbReference>
<dbReference type="KEGG" id="mzh:Mzhil_0579"/>
<dbReference type="GO" id="GO:0008983">
    <property type="term" value="F:protein-glutamate O-methyltransferase activity"/>
    <property type="evidence" value="ECO:0007669"/>
    <property type="project" value="UniProtKB-EC"/>
</dbReference>
<keyword evidence="8" id="KW-1185">Reference proteome</keyword>
<evidence type="ECO:0000256" key="2">
    <source>
        <dbReference type="ARBA" id="ARBA00012534"/>
    </source>
</evidence>
<evidence type="ECO:0000313" key="8">
    <source>
        <dbReference type="Proteomes" id="UP000006622"/>
    </source>
</evidence>
<dbReference type="GO" id="GO:0032259">
    <property type="term" value="P:methylation"/>
    <property type="evidence" value="ECO:0007669"/>
    <property type="project" value="UniProtKB-KW"/>
</dbReference>
<organism evidence="7 8">
    <name type="scientific">Methanosalsum zhilinae (strain DSM 4017 / NBRC 107636 / OCM 62 / WeN5)</name>
    <name type="common">Methanohalophilus zhilinae</name>
    <dbReference type="NCBI Taxonomy" id="679901"/>
    <lineage>
        <taxon>Archaea</taxon>
        <taxon>Methanobacteriati</taxon>
        <taxon>Methanobacteriota</taxon>
        <taxon>Stenosarchaea group</taxon>
        <taxon>Methanomicrobia</taxon>
        <taxon>Methanosarcinales</taxon>
        <taxon>Methanosarcinaceae</taxon>
        <taxon>Methanosalsum</taxon>
    </lineage>
</organism>
<dbReference type="AlphaFoldDB" id="F7XQE5"/>
<dbReference type="Gene3D" id="3.40.50.150">
    <property type="entry name" value="Vaccinia Virus protein VP39"/>
    <property type="match status" value="1"/>
</dbReference>
<dbReference type="EC" id="2.1.1.80" evidence="2"/>
<evidence type="ECO:0000313" key="7">
    <source>
        <dbReference type="EMBL" id="AEH60446.1"/>
    </source>
</evidence>
<dbReference type="PANTHER" id="PTHR24422">
    <property type="entry name" value="CHEMOTAXIS PROTEIN METHYLTRANSFERASE"/>
    <property type="match status" value="1"/>
</dbReference>
<dbReference type="InterPro" id="IPR050903">
    <property type="entry name" value="Bact_Chemotaxis_MeTrfase"/>
</dbReference>
<evidence type="ECO:0000256" key="5">
    <source>
        <dbReference type="ARBA" id="ARBA00022691"/>
    </source>
</evidence>
<name>F7XQE5_METZD</name>